<dbReference type="SMART" id="SM00054">
    <property type="entry name" value="EFh"/>
    <property type="match status" value="3"/>
</dbReference>
<dbReference type="EMBL" id="CP109019">
    <property type="protein sequence ID" value="WUT80732.1"/>
    <property type="molecule type" value="Genomic_DNA"/>
</dbReference>
<dbReference type="RefSeq" id="WP_329394549.1">
    <property type="nucleotide sequence ID" value="NZ_CP109019.1"/>
</dbReference>
<evidence type="ECO:0000313" key="3">
    <source>
        <dbReference type="Proteomes" id="UP001432060"/>
    </source>
</evidence>
<dbReference type="Gene3D" id="1.10.238.10">
    <property type="entry name" value="EF-hand"/>
    <property type="match status" value="1"/>
</dbReference>
<evidence type="ECO:0000313" key="2">
    <source>
        <dbReference type="EMBL" id="WUT80732.1"/>
    </source>
</evidence>
<dbReference type="InterPro" id="IPR018247">
    <property type="entry name" value="EF_Hand_1_Ca_BS"/>
</dbReference>
<dbReference type="Pfam" id="PF13833">
    <property type="entry name" value="EF-hand_8"/>
    <property type="match status" value="1"/>
</dbReference>
<protein>
    <submittedName>
        <fullName evidence="2">EF-hand domain-containing protein</fullName>
    </submittedName>
</protein>
<organism evidence="2 3">
    <name type="scientific">Streptomyces melanogenes</name>
    <dbReference type="NCBI Taxonomy" id="67326"/>
    <lineage>
        <taxon>Bacteria</taxon>
        <taxon>Bacillati</taxon>
        <taxon>Actinomycetota</taxon>
        <taxon>Actinomycetes</taxon>
        <taxon>Kitasatosporales</taxon>
        <taxon>Streptomycetaceae</taxon>
        <taxon>Streptomyces</taxon>
    </lineage>
</organism>
<dbReference type="CDD" id="cd00051">
    <property type="entry name" value="EFh"/>
    <property type="match status" value="1"/>
</dbReference>
<dbReference type="InterPro" id="IPR002048">
    <property type="entry name" value="EF_hand_dom"/>
</dbReference>
<dbReference type="PROSITE" id="PS50222">
    <property type="entry name" value="EF_HAND_2"/>
    <property type="match status" value="2"/>
</dbReference>
<gene>
    <name evidence="2" type="ORF">OG515_00260</name>
</gene>
<dbReference type="Pfam" id="PF13499">
    <property type="entry name" value="EF-hand_7"/>
    <property type="match status" value="1"/>
</dbReference>
<dbReference type="Proteomes" id="UP001432060">
    <property type="component" value="Chromosome"/>
</dbReference>
<proteinExistence type="predicted"/>
<dbReference type="SUPFAM" id="SSF47473">
    <property type="entry name" value="EF-hand"/>
    <property type="match status" value="1"/>
</dbReference>
<sequence>MPADLLRRKFEHRFDLLDTDRDGYISQADFIALADRLIEGVGEAADSPKSRALRDSKAHYWTSMTRLVPAEGGGRVSRDAFVTGLAQSPDPSKISDMVRPSVEADLALADRDDDGVVDMSEFRMLLGAIGVPAAEAEEIFRALDRDGNGELTLDEWLEAAMEFFTSTDASAPGNRILGQV</sequence>
<name>A0ABZ1XBN2_9ACTN</name>
<accession>A0ABZ1XBN2</accession>
<keyword evidence="3" id="KW-1185">Reference proteome</keyword>
<evidence type="ECO:0000259" key="1">
    <source>
        <dbReference type="PROSITE" id="PS50222"/>
    </source>
</evidence>
<dbReference type="PROSITE" id="PS00018">
    <property type="entry name" value="EF_HAND_1"/>
    <property type="match status" value="2"/>
</dbReference>
<dbReference type="InterPro" id="IPR011992">
    <property type="entry name" value="EF-hand-dom_pair"/>
</dbReference>
<feature type="domain" description="EF-hand" evidence="1">
    <location>
        <begin position="5"/>
        <end position="40"/>
    </location>
</feature>
<reference evidence="2" key="1">
    <citation type="submission" date="2022-10" db="EMBL/GenBank/DDBJ databases">
        <title>The complete genomes of actinobacterial strains from the NBC collection.</title>
        <authorList>
            <person name="Joergensen T.S."/>
            <person name="Alvarez Arevalo M."/>
            <person name="Sterndorff E.B."/>
            <person name="Faurdal D."/>
            <person name="Vuksanovic O."/>
            <person name="Mourched A.-S."/>
            <person name="Charusanti P."/>
            <person name="Shaw S."/>
            <person name="Blin K."/>
            <person name="Weber T."/>
        </authorList>
    </citation>
    <scope>NUCLEOTIDE SEQUENCE</scope>
    <source>
        <strain evidence="2">NBC_00668</strain>
    </source>
</reference>
<feature type="domain" description="EF-hand" evidence="1">
    <location>
        <begin position="131"/>
        <end position="166"/>
    </location>
</feature>